<name>A0A9C6TJ83_ARADU</name>
<dbReference type="KEGG" id="adu:110275053"/>
<protein>
    <submittedName>
        <fullName evidence="3 4">Uncharacterized protein LOC110275053</fullName>
    </submittedName>
</protein>
<dbReference type="RefSeq" id="XP_052109754.1">
    <property type="nucleotide sequence ID" value="XM_052253794.1"/>
</dbReference>
<evidence type="ECO:0000313" key="3">
    <source>
        <dbReference type="RefSeq" id="XP_052109753.1"/>
    </source>
</evidence>
<dbReference type="AlphaFoldDB" id="A0A9C6TJ83"/>
<reference evidence="3 4" key="2">
    <citation type="submission" date="2025-04" db="UniProtKB">
        <authorList>
            <consortium name="RefSeq"/>
        </authorList>
    </citation>
    <scope>IDENTIFICATION</scope>
    <source>
        <tissue evidence="3 4">Whole plant</tissue>
    </source>
</reference>
<reference evidence="2" key="1">
    <citation type="journal article" date="2016" name="Nat. Genet.">
        <title>The genome sequences of Arachis duranensis and Arachis ipaensis, the diploid ancestors of cultivated peanut.</title>
        <authorList>
            <person name="Bertioli D.J."/>
            <person name="Cannon S.B."/>
            <person name="Froenicke L."/>
            <person name="Huang G."/>
            <person name="Farmer A.D."/>
            <person name="Cannon E.K."/>
            <person name="Liu X."/>
            <person name="Gao D."/>
            <person name="Clevenger J."/>
            <person name="Dash S."/>
            <person name="Ren L."/>
            <person name="Moretzsohn M.C."/>
            <person name="Shirasawa K."/>
            <person name="Huang W."/>
            <person name="Vidigal B."/>
            <person name="Abernathy B."/>
            <person name="Chu Y."/>
            <person name="Niederhuth C.E."/>
            <person name="Umale P."/>
            <person name="Araujo A.C."/>
            <person name="Kozik A."/>
            <person name="Kim K.D."/>
            <person name="Burow M.D."/>
            <person name="Varshney R.K."/>
            <person name="Wang X."/>
            <person name="Zhang X."/>
            <person name="Barkley N."/>
            <person name="Guimaraes P.M."/>
            <person name="Isobe S."/>
            <person name="Guo B."/>
            <person name="Liao B."/>
            <person name="Stalker H.T."/>
            <person name="Schmitz R.J."/>
            <person name="Scheffler B.E."/>
            <person name="Leal-Bertioli S.C."/>
            <person name="Xun X."/>
            <person name="Jackson S.A."/>
            <person name="Michelmore R."/>
            <person name="Ozias-Akins P."/>
        </authorList>
    </citation>
    <scope>NUCLEOTIDE SEQUENCE [LARGE SCALE GENOMIC DNA]</scope>
    <source>
        <strain evidence="2">cv. V14167</strain>
    </source>
</reference>
<accession>A0A9C6TJ83</accession>
<evidence type="ECO:0000313" key="2">
    <source>
        <dbReference type="Proteomes" id="UP000515211"/>
    </source>
</evidence>
<dbReference type="RefSeq" id="XP_052109753.1">
    <property type="nucleotide sequence ID" value="XM_052253793.1"/>
</dbReference>
<dbReference type="GeneID" id="110275053"/>
<feature type="region of interest" description="Disordered" evidence="1">
    <location>
        <begin position="91"/>
        <end position="122"/>
    </location>
</feature>
<sequence length="192" mass="21517">MGRRPEGEEKDERRGESERERKGAPGEEKLAAVNLAAICPCHCQLCHSEERESRHQSRRPSPSAAPLMSSPVFTTAVPCSMPSPTVFRHKRRTRERGNRTVRELSHGDRRRASDLSPPVRPSPNHVAVCEAVSVAAARGRHWSRRSTSVVLLFTVVAEPLSSWLTEAHRLSLGWLVHRSFILDLETDVTPHV</sequence>
<organism evidence="2 3">
    <name type="scientific">Arachis duranensis</name>
    <name type="common">Wild peanut</name>
    <dbReference type="NCBI Taxonomy" id="130453"/>
    <lineage>
        <taxon>Eukaryota</taxon>
        <taxon>Viridiplantae</taxon>
        <taxon>Streptophyta</taxon>
        <taxon>Embryophyta</taxon>
        <taxon>Tracheophyta</taxon>
        <taxon>Spermatophyta</taxon>
        <taxon>Magnoliopsida</taxon>
        <taxon>eudicotyledons</taxon>
        <taxon>Gunneridae</taxon>
        <taxon>Pentapetalae</taxon>
        <taxon>rosids</taxon>
        <taxon>fabids</taxon>
        <taxon>Fabales</taxon>
        <taxon>Fabaceae</taxon>
        <taxon>Papilionoideae</taxon>
        <taxon>50 kb inversion clade</taxon>
        <taxon>dalbergioids sensu lato</taxon>
        <taxon>Dalbergieae</taxon>
        <taxon>Pterocarpus clade</taxon>
        <taxon>Arachis</taxon>
    </lineage>
</organism>
<feature type="compositionally biased region" description="Basic and acidic residues" evidence="1">
    <location>
        <begin position="95"/>
        <end position="113"/>
    </location>
</feature>
<evidence type="ECO:0000256" key="1">
    <source>
        <dbReference type="SAM" id="MobiDB-lite"/>
    </source>
</evidence>
<gene>
    <name evidence="3 4" type="primary">LOC110275053</name>
</gene>
<keyword evidence="2" id="KW-1185">Reference proteome</keyword>
<evidence type="ECO:0000313" key="4">
    <source>
        <dbReference type="RefSeq" id="XP_052109754.1"/>
    </source>
</evidence>
<feature type="region of interest" description="Disordered" evidence="1">
    <location>
        <begin position="1"/>
        <end position="27"/>
    </location>
</feature>
<dbReference type="Proteomes" id="UP000515211">
    <property type="component" value="Chromosome 9"/>
</dbReference>
<proteinExistence type="predicted"/>